<dbReference type="PANTHER" id="PTHR45436:SF14">
    <property type="entry name" value="SENSOR PROTEIN QSEC"/>
    <property type="match status" value="1"/>
</dbReference>
<dbReference type="SMART" id="SM00387">
    <property type="entry name" value="HATPase_c"/>
    <property type="match status" value="1"/>
</dbReference>
<evidence type="ECO:0000256" key="3">
    <source>
        <dbReference type="ARBA" id="ARBA00012438"/>
    </source>
</evidence>
<proteinExistence type="predicted"/>
<keyword evidence="16" id="KW-1185">Reference proteome</keyword>
<name>A0ABZ3CN76_9GAMM</name>
<keyword evidence="4" id="KW-0597">Phosphoprotein</keyword>
<keyword evidence="8" id="KW-0418">Kinase</keyword>
<keyword evidence="11" id="KW-0902">Two-component regulatory system</keyword>
<dbReference type="InterPro" id="IPR036890">
    <property type="entry name" value="HATPase_C_sf"/>
</dbReference>
<evidence type="ECO:0000256" key="2">
    <source>
        <dbReference type="ARBA" id="ARBA00004141"/>
    </source>
</evidence>
<gene>
    <name evidence="15" type="ORF">AAGT95_12220</name>
</gene>
<dbReference type="InterPro" id="IPR003661">
    <property type="entry name" value="HisK_dim/P_dom"/>
</dbReference>
<dbReference type="PANTHER" id="PTHR45436">
    <property type="entry name" value="SENSOR HISTIDINE KINASE YKOH"/>
    <property type="match status" value="1"/>
</dbReference>
<evidence type="ECO:0000256" key="7">
    <source>
        <dbReference type="ARBA" id="ARBA00022741"/>
    </source>
</evidence>
<evidence type="ECO:0000256" key="12">
    <source>
        <dbReference type="ARBA" id="ARBA00023136"/>
    </source>
</evidence>
<keyword evidence="7" id="KW-0547">Nucleotide-binding</keyword>
<evidence type="ECO:0000313" key="16">
    <source>
        <dbReference type="Proteomes" id="UP001453229"/>
    </source>
</evidence>
<evidence type="ECO:0000256" key="6">
    <source>
        <dbReference type="ARBA" id="ARBA00022692"/>
    </source>
</evidence>
<evidence type="ECO:0000256" key="1">
    <source>
        <dbReference type="ARBA" id="ARBA00000085"/>
    </source>
</evidence>
<dbReference type="SUPFAM" id="SSF55874">
    <property type="entry name" value="ATPase domain of HSP90 chaperone/DNA topoisomerase II/histidine kinase"/>
    <property type="match status" value="1"/>
</dbReference>
<dbReference type="Gene3D" id="3.30.565.10">
    <property type="entry name" value="Histidine kinase-like ATPase, C-terminal domain"/>
    <property type="match status" value="1"/>
</dbReference>
<dbReference type="InterPro" id="IPR050428">
    <property type="entry name" value="TCS_sensor_his_kinase"/>
</dbReference>
<dbReference type="SMART" id="SM00388">
    <property type="entry name" value="HisKA"/>
    <property type="match status" value="1"/>
</dbReference>
<dbReference type="InterPro" id="IPR005467">
    <property type="entry name" value="His_kinase_dom"/>
</dbReference>
<feature type="transmembrane region" description="Helical" evidence="13">
    <location>
        <begin position="173"/>
        <end position="195"/>
    </location>
</feature>
<evidence type="ECO:0000256" key="13">
    <source>
        <dbReference type="SAM" id="Phobius"/>
    </source>
</evidence>
<dbReference type="CDD" id="cd00082">
    <property type="entry name" value="HisKA"/>
    <property type="match status" value="1"/>
</dbReference>
<dbReference type="InterPro" id="IPR003594">
    <property type="entry name" value="HATPase_dom"/>
</dbReference>
<dbReference type="PROSITE" id="PS50109">
    <property type="entry name" value="HIS_KIN"/>
    <property type="match status" value="1"/>
</dbReference>
<evidence type="ECO:0000256" key="8">
    <source>
        <dbReference type="ARBA" id="ARBA00022777"/>
    </source>
</evidence>
<evidence type="ECO:0000256" key="11">
    <source>
        <dbReference type="ARBA" id="ARBA00023012"/>
    </source>
</evidence>
<dbReference type="RefSeq" id="WP_342593954.1">
    <property type="nucleotide sequence ID" value="NZ_CP151919.1"/>
</dbReference>
<dbReference type="EC" id="2.7.13.3" evidence="3"/>
<protein>
    <recommendedName>
        <fullName evidence="3">histidine kinase</fullName>
        <ecNumber evidence="3">2.7.13.3</ecNumber>
    </recommendedName>
</protein>
<comment type="catalytic activity">
    <reaction evidence="1">
        <text>ATP + protein L-histidine = ADP + protein N-phospho-L-histidine.</text>
        <dbReference type="EC" id="2.7.13.3"/>
    </reaction>
</comment>
<sequence>MISIRRYLRRVLLFSVTLITAIAALWSYHDTRDQINELFDAELAQTTRTMVALYFEYRGDQGRTSDDLIADLQMQPVMVPDNATDAPTPLGHPYEKKLGFQIWDDDGHALLGMRTPGVLDTLIPVPGYAQTAGDHHDWRTFTLYDEVHGVWASAAQRDDVRDELTWQIALRNLMPPVIGVLLIALLIPFVIARGFSPLLRISRQITARRPSYLEPIDGSEAPEEIRGMVEALNGLFGRLAETLEKERRFTANAAHELRTPLAAIKVHAQNLASDTAEERSQRGARSIINGVDRMTRVVEQLLTLSRLESGEGMNRQMVGLNRLGRELQRDMQPLVERRGIHFTQEIPDALQIRSYENGLYVLLRNLLDNALRYTPEEGEVRLRMWQTGDRLHIEIADSGPGIAVAERERVFERFVRLAGQQTSGSGLGLSIVQELAERLGGEIRLDQTSLPVESGLSVHVTLPLA</sequence>
<keyword evidence="6 13" id="KW-0812">Transmembrane</keyword>
<evidence type="ECO:0000256" key="9">
    <source>
        <dbReference type="ARBA" id="ARBA00022840"/>
    </source>
</evidence>
<dbReference type="EMBL" id="CP151919">
    <property type="protein sequence ID" value="XAD52613.1"/>
    <property type="molecule type" value="Genomic_DNA"/>
</dbReference>
<reference evidence="15 16" key="1">
    <citation type="submission" date="2024-04" db="EMBL/GenBank/DDBJ databases">
        <title>Salinicola lusitanus LLJ914,a marine bacterium isolated from the Okinawa Trough.</title>
        <authorList>
            <person name="Li J."/>
        </authorList>
    </citation>
    <scope>NUCLEOTIDE SEQUENCE [LARGE SCALE GENOMIC DNA]</scope>
    <source>
        <strain evidence="15 16">LLJ914</strain>
    </source>
</reference>
<feature type="domain" description="Histidine kinase" evidence="14">
    <location>
        <begin position="252"/>
        <end position="465"/>
    </location>
</feature>
<evidence type="ECO:0000259" key="14">
    <source>
        <dbReference type="PROSITE" id="PS50109"/>
    </source>
</evidence>
<evidence type="ECO:0000256" key="4">
    <source>
        <dbReference type="ARBA" id="ARBA00022553"/>
    </source>
</evidence>
<dbReference type="GO" id="GO:0005524">
    <property type="term" value="F:ATP binding"/>
    <property type="evidence" value="ECO:0007669"/>
    <property type="project" value="UniProtKB-KW"/>
</dbReference>
<dbReference type="Pfam" id="PF02518">
    <property type="entry name" value="HATPase_c"/>
    <property type="match status" value="1"/>
</dbReference>
<keyword evidence="9 15" id="KW-0067">ATP-binding</keyword>
<accession>A0ABZ3CN76</accession>
<dbReference type="SUPFAM" id="SSF47384">
    <property type="entry name" value="Homodimeric domain of signal transducing histidine kinase"/>
    <property type="match status" value="1"/>
</dbReference>
<dbReference type="Proteomes" id="UP001453229">
    <property type="component" value="Chromosome"/>
</dbReference>
<dbReference type="Gene3D" id="1.10.287.130">
    <property type="match status" value="1"/>
</dbReference>
<dbReference type="InterPro" id="IPR004358">
    <property type="entry name" value="Sig_transdc_His_kin-like_C"/>
</dbReference>
<dbReference type="PRINTS" id="PR00344">
    <property type="entry name" value="BCTRLSENSOR"/>
</dbReference>
<keyword evidence="5" id="KW-0808">Transferase</keyword>
<evidence type="ECO:0000256" key="10">
    <source>
        <dbReference type="ARBA" id="ARBA00022989"/>
    </source>
</evidence>
<dbReference type="CDD" id="cd00075">
    <property type="entry name" value="HATPase"/>
    <property type="match status" value="1"/>
</dbReference>
<dbReference type="Pfam" id="PF00512">
    <property type="entry name" value="HisKA"/>
    <property type="match status" value="1"/>
</dbReference>
<organism evidence="15 16">
    <name type="scientific">Salinicola lusitanus</name>
    <dbReference type="NCBI Taxonomy" id="1949085"/>
    <lineage>
        <taxon>Bacteria</taxon>
        <taxon>Pseudomonadati</taxon>
        <taxon>Pseudomonadota</taxon>
        <taxon>Gammaproteobacteria</taxon>
        <taxon>Oceanospirillales</taxon>
        <taxon>Halomonadaceae</taxon>
        <taxon>Salinicola</taxon>
    </lineage>
</organism>
<evidence type="ECO:0000256" key="5">
    <source>
        <dbReference type="ARBA" id="ARBA00022679"/>
    </source>
</evidence>
<evidence type="ECO:0000313" key="15">
    <source>
        <dbReference type="EMBL" id="XAD52613.1"/>
    </source>
</evidence>
<keyword evidence="12 13" id="KW-0472">Membrane</keyword>
<dbReference type="InterPro" id="IPR036097">
    <property type="entry name" value="HisK_dim/P_sf"/>
</dbReference>
<keyword evidence="10 13" id="KW-1133">Transmembrane helix</keyword>
<comment type="subcellular location">
    <subcellularLocation>
        <location evidence="2">Membrane</location>
        <topology evidence="2">Multi-pass membrane protein</topology>
    </subcellularLocation>
</comment>